<evidence type="ECO:0000256" key="3">
    <source>
        <dbReference type="RuleBase" id="RU003788"/>
    </source>
</evidence>
<dbReference type="Proteomes" id="UP000220629">
    <property type="component" value="Unassembled WGS sequence"/>
</dbReference>
<feature type="region of interest" description="Disordered" evidence="4">
    <location>
        <begin position="156"/>
        <end position="178"/>
    </location>
</feature>
<dbReference type="PANTHER" id="PTHR38107:SF3">
    <property type="entry name" value="LYSOZYME RRRD-RELATED"/>
    <property type="match status" value="1"/>
</dbReference>
<dbReference type="InterPro" id="IPR023347">
    <property type="entry name" value="Lysozyme_dom_sf"/>
</dbReference>
<dbReference type="InterPro" id="IPR002196">
    <property type="entry name" value="Glyco_hydro_24"/>
</dbReference>
<dbReference type="AlphaFoldDB" id="A0A2A7S6V9"/>
<keyword evidence="1 3" id="KW-0929">Antimicrobial</keyword>
<comment type="similarity">
    <text evidence="3">Belongs to the glycosyl hydrolase 24 family.</text>
</comment>
<gene>
    <name evidence="5" type="ORF">CRM94_34065</name>
</gene>
<dbReference type="EC" id="3.2.1.17" evidence="3"/>
<accession>A0A2A7S6V9</accession>
<comment type="catalytic activity">
    <reaction evidence="3">
        <text>Hydrolysis of (1-&gt;4)-beta-linkages between N-acetylmuramic acid and N-acetyl-D-glucosamine residues in a peptidoglycan and between N-acetyl-D-glucosamine residues in chitodextrins.</text>
        <dbReference type="EC" id="3.2.1.17"/>
    </reaction>
</comment>
<dbReference type="InterPro" id="IPR051018">
    <property type="entry name" value="Bacteriophage_GH24"/>
</dbReference>
<evidence type="ECO:0000256" key="4">
    <source>
        <dbReference type="SAM" id="MobiDB-lite"/>
    </source>
</evidence>
<sequence>MRGRQMANENMRLSQAGWAALRQRENAIMAYYNDQANNCTYGVGTLVHAGPCTPQELARPVSAAQVNAQLTARVSTAEAAVRRAVSNRNLTQAQFDELVSYTYNAGNTGAQTALRAANQSNDAGVVSSINQRVYIHPRDAQGRRLAPVRSRGLVNRRRLESAPFAQQPAAAQPQQRTR</sequence>
<keyword evidence="3" id="KW-0378">Hydrolase</keyword>
<protein>
    <recommendedName>
        <fullName evidence="3">Lysozyme</fullName>
        <ecNumber evidence="3">3.2.1.17</ecNumber>
    </recommendedName>
</protein>
<evidence type="ECO:0000313" key="6">
    <source>
        <dbReference type="Proteomes" id="UP000220629"/>
    </source>
</evidence>
<dbReference type="GO" id="GO:0016998">
    <property type="term" value="P:cell wall macromolecule catabolic process"/>
    <property type="evidence" value="ECO:0007669"/>
    <property type="project" value="InterPro"/>
</dbReference>
<feature type="compositionally biased region" description="Low complexity" evidence="4">
    <location>
        <begin position="162"/>
        <end position="178"/>
    </location>
</feature>
<organism evidence="5 6">
    <name type="scientific">Burkholderia gladioli</name>
    <name type="common">Pseudomonas marginata</name>
    <name type="synonym">Phytomonas marginata</name>
    <dbReference type="NCBI Taxonomy" id="28095"/>
    <lineage>
        <taxon>Bacteria</taxon>
        <taxon>Pseudomonadati</taxon>
        <taxon>Pseudomonadota</taxon>
        <taxon>Betaproteobacteria</taxon>
        <taxon>Burkholderiales</taxon>
        <taxon>Burkholderiaceae</taxon>
        <taxon>Burkholderia</taxon>
    </lineage>
</organism>
<evidence type="ECO:0000256" key="2">
    <source>
        <dbReference type="ARBA" id="ARBA00022638"/>
    </source>
</evidence>
<dbReference type="GO" id="GO:0009253">
    <property type="term" value="P:peptidoglycan catabolic process"/>
    <property type="evidence" value="ECO:0007669"/>
    <property type="project" value="InterPro"/>
</dbReference>
<dbReference type="Pfam" id="PF00959">
    <property type="entry name" value="Phage_lysozyme"/>
    <property type="match status" value="1"/>
</dbReference>
<dbReference type="EMBL" id="PDDY01000004">
    <property type="protein sequence ID" value="PEH39311.1"/>
    <property type="molecule type" value="Genomic_DNA"/>
</dbReference>
<evidence type="ECO:0000256" key="1">
    <source>
        <dbReference type="ARBA" id="ARBA00022529"/>
    </source>
</evidence>
<proteinExistence type="inferred from homology"/>
<keyword evidence="3" id="KW-0326">Glycosidase</keyword>
<dbReference type="SUPFAM" id="SSF53955">
    <property type="entry name" value="Lysozyme-like"/>
    <property type="match status" value="1"/>
</dbReference>
<dbReference type="GO" id="GO:0031640">
    <property type="term" value="P:killing of cells of another organism"/>
    <property type="evidence" value="ECO:0007669"/>
    <property type="project" value="UniProtKB-KW"/>
</dbReference>
<keyword evidence="2 3" id="KW-0081">Bacteriolytic enzyme</keyword>
<dbReference type="Gene3D" id="1.10.530.40">
    <property type="match status" value="1"/>
</dbReference>
<reference evidence="6" key="1">
    <citation type="submission" date="2017-09" db="EMBL/GenBank/DDBJ databases">
        <title>FDA dAtabase for Regulatory Grade micrObial Sequences (FDA-ARGOS): Supporting development and validation of Infectious Disease Dx tests.</title>
        <authorList>
            <person name="Minogue T."/>
            <person name="Wolcott M."/>
            <person name="Wasieloski L."/>
            <person name="Aguilar W."/>
            <person name="Moore D."/>
            <person name="Tallon L."/>
            <person name="Sadzewicz L."/>
            <person name="Ott S."/>
            <person name="Zhao X."/>
            <person name="Nagaraj S."/>
            <person name="Vavikolanu K."/>
            <person name="Aluvathingal J."/>
            <person name="Nadendla S."/>
            <person name="Sichtig H."/>
        </authorList>
    </citation>
    <scope>NUCLEOTIDE SEQUENCE [LARGE SCALE GENOMIC DNA]</scope>
    <source>
        <strain evidence="6">FDAARGOS_390</strain>
    </source>
</reference>
<comment type="caution">
    <text evidence="5">The sequence shown here is derived from an EMBL/GenBank/DDBJ whole genome shotgun (WGS) entry which is preliminary data.</text>
</comment>
<dbReference type="GO" id="GO:0042742">
    <property type="term" value="P:defense response to bacterium"/>
    <property type="evidence" value="ECO:0007669"/>
    <property type="project" value="UniProtKB-KW"/>
</dbReference>
<name>A0A2A7S6V9_BURGA</name>
<dbReference type="InterPro" id="IPR023346">
    <property type="entry name" value="Lysozyme-like_dom_sf"/>
</dbReference>
<evidence type="ECO:0000313" key="5">
    <source>
        <dbReference type="EMBL" id="PEH39311.1"/>
    </source>
</evidence>
<dbReference type="GO" id="GO:0003796">
    <property type="term" value="F:lysozyme activity"/>
    <property type="evidence" value="ECO:0007669"/>
    <property type="project" value="UniProtKB-EC"/>
</dbReference>
<dbReference type="PANTHER" id="PTHR38107">
    <property type="match status" value="1"/>
</dbReference>